<proteinExistence type="predicted"/>
<evidence type="ECO:0000256" key="1">
    <source>
        <dbReference type="PROSITE-ProRule" id="PRU00339"/>
    </source>
</evidence>
<dbReference type="Proteomes" id="UP001318860">
    <property type="component" value="Unassembled WGS sequence"/>
</dbReference>
<feature type="repeat" description="TPR" evidence="1">
    <location>
        <begin position="368"/>
        <end position="401"/>
    </location>
</feature>
<sequence length="480" mass="53397">MSAYRRALLSQWSLDNDYCARIQKAFAVFLLYSGVEFGPPSLSAQIDGSYVPRNSLEEAILLLMILMRKSYLGKAKWDPSVLEHLNFAISLCGETSVLAKQLEEVMPGVIHRIDRWKALALSLHGAGQNRSALDLLRKSLNPHEQPNDILSLLLAAKICSEDVFLAADGVKYAQRAIANADGSNVHLKGVALQALKSLDSAFALEPENSDLLFELGVLYAEHRNLDAALRCAKRYIEATGGSMLRGWRLLALVLSAQQRFSEAEVVTDATLDETSKWDQGPLLRMKAKLKISQSLHMDAIETYRYLLALVQAQRKSYGPLGSSPQVERDKVNEFEVWHGLANLYSSLSHWKDAEICLGKARVLKECSAETLHTEGMMHERQGRINEALAAYINAFLLEPKYVPCQILIGALLCKLGSKMLLVGRTLLSDALRIEPTNYMAWYHLGGVHRDEGRLADAVDCFQAASMLQETHPLETFTSIL</sequence>
<gene>
    <name evidence="2" type="ORF">DH2020_047301</name>
</gene>
<protein>
    <submittedName>
        <fullName evidence="2">Uncharacterized protein</fullName>
    </submittedName>
</protein>
<dbReference type="Pfam" id="PF13432">
    <property type="entry name" value="TPR_16"/>
    <property type="match status" value="2"/>
</dbReference>
<dbReference type="InterPro" id="IPR043376">
    <property type="entry name" value="NPG1-like"/>
</dbReference>
<dbReference type="EMBL" id="JABTTQ020003270">
    <property type="protein sequence ID" value="KAK6118963.1"/>
    <property type="molecule type" value="Genomic_DNA"/>
</dbReference>
<feature type="repeat" description="TPR" evidence="1">
    <location>
        <begin position="438"/>
        <end position="471"/>
    </location>
</feature>
<evidence type="ECO:0000313" key="2">
    <source>
        <dbReference type="EMBL" id="KAK6118963.1"/>
    </source>
</evidence>
<dbReference type="Gene3D" id="1.25.40.10">
    <property type="entry name" value="Tetratricopeptide repeat domain"/>
    <property type="match status" value="2"/>
</dbReference>
<dbReference type="PANTHER" id="PTHR44102:SF5">
    <property type="entry name" value="PROTEIN NPG1"/>
    <property type="match status" value="1"/>
</dbReference>
<dbReference type="InterPro" id="IPR019734">
    <property type="entry name" value="TPR_rpt"/>
</dbReference>
<reference evidence="2 3" key="1">
    <citation type="journal article" date="2021" name="Comput. Struct. Biotechnol. J.">
        <title>De novo genome assembly of the potent medicinal plant Rehmannia glutinosa using nanopore technology.</title>
        <authorList>
            <person name="Ma L."/>
            <person name="Dong C."/>
            <person name="Song C."/>
            <person name="Wang X."/>
            <person name="Zheng X."/>
            <person name="Niu Y."/>
            <person name="Chen S."/>
            <person name="Feng W."/>
        </authorList>
    </citation>
    <scope>NUCLEOTIDE SEQUENCE [LARGE SCALE GENOMIC DNA]</scope>
    <source>
        <strain evidence="2">DH-2019</strain>
    </source>
</reference>
<dbReference type="SMART" id="SM00028">
    <property type="entry name" value="TPR"/>
    <property type="match status" value="5"/>
</dbReference>
<name>A0ABR0U8Y5_REHGL</name>
<keyword evidence="1" id="KW-0802">TPR repeat</keyword>
<dbReference type="PANTHER" id="PTHR44102">
    <property type="entry name" value="PROTEIN NPG1"/>
    <property type="match status" value="1"/>
</dbReference>
<dbReference type="PROSITE" id="PS50005">
    <property type="entry name" value="TPR"/>
    <property type="match status" value="2"/>
</dbReference>
<keyword evidence="3" id="KW-1185">Reference proteome</keyword>
<evidence type="ECO:0000313" key="3">
    <source>
        <dbReference type="Proteomes" id="UP001318860"/>
    </source>
</evidence>
<dbReference type="InterPro" id="IPR011990">
    <property type="entry name" value="TPR-like_helical_dom_sf"/>
</dbReference>
<comment type="caution">
    <text evidence="2">The sequence shown here is derived from an EMBL/GenBank/DDBJ whole genome shotgun (WGS) entry which is preliminary data.</text>
</comment>
<dbReference type="SUPFAM" id="SSF48452">
    <property type="entry name" value="TPR-like"/>
    <property type="match status" value="2"/>
</dbReference>
<organism evidence="2 3">
    <name type="scientific">Rehmannia glutinosa</name>
    <name type="common">Chinese foxglove</name>
    <dbReference type="NCBI Taxonomy" id="99300"/>
    <lineage>
        <taxon>Eukaryota</taxon>
        <taxon>Viridiplantae</taxon>
        <taxon>Streptophyta</taxon>
        <taxon>Embryophyta</taxon>
        <taxon>Tracheophyta</taxon>
        <taxon>Spermatophyta</taxon>
        <taxon>Magnoliopsida</taxon>
        <taxon>eudicotyledons</taxon>
        <taxon>Gunneridae</taxon>
        <taxon>Pentapetalae</taxon>
        <taxon>asterids</taxon>
        <taxon>lamiids</taxon>
        <taxon>Lamiales</taxon>
        <taxon>Orobanchaceae</taxon>
        <taxon>Rehmannieae</taxon>
        <taxon>Rehmannia</taxon>
    </lineage>
</organism>
<accession>A0ABR0U8Y5</accession>